<sequence>MKKAFTILMISAGLIANSSFAADVAKANFKATEERAEADYKVSKAKCDALKDNAKDICVEEAKVVRTRAKAQALVSYENTAKNHVKAATDVADAEYALAAEKCDDKSGNDKDVCKKEAKAAQKIAIADAKAGKKIFDAKVDAATTANDANYKVAVEKCDPMSGAAKDACITAAKNQYK</sequence>
<gene>
    <name evidence="2" type="ORF">DFR42_10426</name>
</gene>
<evidence type="ECO:0000313" key="3">
    <source>
        <dbReference type="Proteomes" id="UP000247792"/>
    </source>
</evidence>
<feature type="signal peptide" evidence="1">
    <location>
        <begin position="1"/>
        <end position="21"/>
    </location>
</feature>
<evidence type="ECO:0000313" key="2">
    <source>
        <dbReference type="EMBL" id="PXX43026.1"/>
    </source>
</evidence>
<evidence type="ECO:0000256" key="1">
    <source>
        <dbReference type="SAM" id="SignalP"/>
    </source>
</evidence>
<feature type="chain" id="PRO_5016238384" evidence="1">
    <location>
        <begin position="22"/>
        <end position="178"/>
    </location>
</feature>
<dbReference type="Proteomes" id="UP000247792">
    <property type="component" value="Unassembled WGS sequence"/>
</dbReference>
<protein>
    <submittedName>
        <fullName evidence="2">Uncharacterized protein</fullName>
    </submittedName>
</protein>
<dbReference type="OrthoDB" id="5769605at2"/>
<keyword evidence="1" id="KW-0732">Signal</keyword>
<reference evidence="2 3" key="1">
    <citation type="submission" date="2018-05" db="EMBL/GenBank/DDBJ databases">
        <title>Genomic Encyclopedia of Type Strains, Phase IV (KMG-IV): sequencing the most valuable type-strain genomes for metagenomic binning, comparative biology and taxonomic classification.</title>
        <authorList>
            <person name="Goeker M."/>
        </authorList>
    </citation>
    <scope>NUCLEOTIDE SEQUENCE [LARGE SCALE GENOMIC DNA]</scope>
    <source>
        <strain evidence="2 3">DSM 19792</strain>
    </source>
</reference>
<dbReference type="AlphaFoldDB" id="A0A318J334"/>
<accession>A0A318J334</accession>
<dbReference type="RefSeq" id="WP_110255593.1">
    <property type="nucleotide sequence ID" value="NZ_QJKB01000004.1"/>
</dbReference>
<organism evidence="2 3">
    <name type="scientific">Undibacterium pigrum</name>
    <dbReference type="NCBI Taxonomy" id="401470"/>
    <lineage>
        <taxon>Bacteria</taxon>
        <taxon>Pseudomonadati</taxon>
        <taxon>Pseudomonadota</taxon>
        <taxon>Betaproteobacteria</taxon>
        <taxon>Burkholderiales</taxon>
        <taxon>Oxalobacteraceae</taxon>
        <taxon>Undibacterium</taxon>
    </lineage>
</organism>
<name>A0A318J334_9BURK</name>
<proteinExistence type="predicted"/>
<dbReference type="EMBL" id="QJKB01000004">
    <property type="protein sequence ID" value="PXX43026.1"/>
    <property type="molecule type" value="Genomic_DNA"/>
</dbReference>
<comment type="caution">
    <text evidence="2">The sequence shown here is derived from an EMBL/GenBank/DDBJ whole genome shotgun (WGS) entry which is preliminary data.</text>
</comment>
<keyword evidence="3" id="KW-1185">Reference proteome</keyword>